<dbReference type="RefSeq" id="WP_264327226.1">
    <property type="nucleotide sequence ID" value="NZ_JADEXQ010000103.1"/>
</dbReference>
<keyword evidence="3" id="KW-1185">Reference proteome</keyword>
<gene>
    <name evidence="2" type="ORF">IQ266_21950</name>
</gene>
<organism evidence="2 3">
    <name type="scientific">Romeriopsis navalis LEGE 11480</name>
    <dbReference type="NCBI Taxonomy" id="2777977"/>
    <lineage>
        <taxon>Bacteria</taxon>
        <taxon>Bacillati</taxon>
        <taxon>Cyanobacteriota</taxon>
        <taxon>Cyanophyceae</taxon>
        <taxon>Leptolyngbyales</taxon>
        <taxon>Leptolyngbyaceae</taxon>
        <taxon>Romeriopsis</taxon>
        <taxon>Romeriopsis navalis</taxon>
    </lineage>
</organism>
<dbReference type="AlphaFoldDB" id="A0A928VPP5"/>
<name>A0A928VPP5_9CYAN</name>
<dbReference type="Proteomes" id="UP000625316">
    <property type="component" value="Unassembled WGS sequence"/>
</dbReference>
<protein>
    <submittedName>
        <fullName evidence="2">Relaxase/mobilization nuclease domain-containing protein</fullName>
    </submittedName>
</protein>
<sequence>MLVKHAKGYSFYNALNYILGKPGAQWLDGNTPGRDPISLEQQFNQIAMVRPNVKRRLYHCALSLPTDEHLDDQTWRHIARDYLEQMGFGGHQYIAVRHTDTPSHEHIHIVANRVGQGRTIAQDSWDHYRAQVVAQDLETTYGLQPSLASWQTRRHGLSKKQLEKAINTGKPAMQRQLQDTIDDLLPECSSFPEFMDALDHHDIGLRVHYGFDDQAIGLSYTKDGVTMSGSSLGRGYSFDGIREQLDVEVELEITLHDPELVQQSRAVMMNAIAPIASEQPMLPELIERLDEVGIEAHVIYQKRQGGRFAKSIAYGQDGISFSGEALGSEYHLKGLQDEPGVNYIPGRDDHWIHQWQGYKSGKQNRPVPAAHLKNFQRFENSADGVAIAALAVHQVYVFGSSEDGQHETGAGLALYGIAPRQARKYGVVDQNRGERAIWGQGRGYQVGNHGNSYAIATKRLWTHKKSIPVEQIQLQLETFSQFAATHPEQEFIVGRFHDRVMRHLWAKPPLPSNVQLPKGWNGPRIEAPPTAAKLRRVMISGDTAIRFSPTTRNQAIGYLKQGVETAFQTAHAAGYQQLEFVSSLRSGVEHWGAVAALQLREAQKSGELPGTPVIRVIAAQPQPAGKLRPEQERVLEAIDRVETKQQEELLRNHHDQLLFVQLREDARSSDKIRQLVGDRQVEAISYQVGKSAQQTGEQERH</sequence>
<dbReference type="EMBL" id="JADEXQ010000103">
    <property type="protein sequence ID" value="MBE9032406.1"/>
    <property type="molecule type" value="Genomic_DNA"/>
</dbReference>
<evidence type="ECO:0000313" key="3">
    <source>
        <dbReference type="Proteomes" id="UP000625316"/>
    </source>
</evidence>
<dbReference type="Gene3D" id="3.40.50.450">
    <property type="match status" value="1"/>
</dbReference>
<accession>A0A928VPP5</accession>
<reference evidence="2" key="1">
    <citation type="submission" date="2020-10" db="EMBL/GenBank/DDBJ databases">
        <authorList>
            <person name="Castelo-Branco R."/>
            <person name="Eusebio N."/>
            <person name="Adriana R."/>
            <person name="Vieira A."/>
            <person name="Brugerolle De Fraissinette N."/>
            <person name="Rezende De Castro R."/>
            <person name="Schneider M.P."/>
            <person name="Vasconcelos V."/>
            <person name="Leao P.N."/>
        </authorList>
    </citation>
    <scope>NUCLEOTIDE SEQUENCE</scope>
    <source>
        <strain evidence="2">LEGE 11480</strain>
    </source>
</reference>
<comment type="caution">
    <text evidence="2">The sequence shown here is derived from an EMBL/GenBank/DDBJ whole genome shotgun (WGS) entry which is preliminary data.</text>
</comment>
<evidence type="ECO:0000259" key="1">
    <source>
        <dbReference type="Pfam" id="PF03432"/>
    </source>
</evidence>
<feature type="domain" description="MobA/VirD2-like nuclease" evidence="1">
    <location>
        <begin position="17"/>
        <end position="143"/>
    </location>
</feature>
<evidence type="ECO:0000313" key="2">
    <source>
        <dbReference type="EMBL" id="MBE9032406.1"/>
    </source>
</evidence>
<dbReference type="Pfam" id="PF03432">
    <property type="entry name" value="Relaxase"/>
    <property type="match status" value="1"/>
</dbReference>
<dbReference type="InterPro" id="IPR005094">
    <property type="entry name" value="Endonuclease_MobA/VirD2"/>
</dbReference>
<proteinExistence type="predicted"/>